<accession>A0A2A9P0J0</accession>
<reference evidence="12 13" key="1">
    <citation type="submission" date="2014-02" db="EMBL/GenBank/DDBJ databases">
        <title>Transposable element dynamics among asymbiotic and ectomycorrhizal Amanita fungi.</title>
        <authorList>
            <consortium name="DOE Joint Genome Institute"/>
            <person name="Hess J."/>
            <person name="Skrede I."/>
            <person name="Wolfe B."/>
            <person name="LaButti K."/>
            <person name="Ohm R.A."/>
            <person name="Grigoriev I.V."/>
            <person name="Pringle A."/>
        </authorList>
    </citation>
    <scope>NUCLEOTIDE SEQUENCE [LARGE SCALE GENOMIC DNA]</scope>
    <source>
        <strain evidence="12 13">SKay4041</strain>
    </source>
</reference>
<dbReference type="GO" id="GO:0004842">
    <property type="term" value="F:ubiquitin-protein transferase activity"/>
    <property type="evidence" value="ECO:0007669"/>
    <property type="project" value="TreeGrafter"/>
</dbReference>
<organism evidence="12 13">
    <name type="scientific">Amanita thiersii Skay4041</name>
    <dbReference type="NCBI Taxonomy" id="703135"/>
    <lineage>
        <taxon>Eukaryota</taxon>
        <taxon>Fungi</taxon>
        <taxon>Dikarya</taxon>
        <taxon>Basidiomycota</taxon>
        <taxon>Agaricomycotina</taxon>
        <taxon>Agaricomycetes</taxon>
        <taxon>Agaricomycetidae</taxon>
        <taxon>Agaricales</taxon>
        <taxon>Pluteineae</taxon>
        <taxon>Amanitaceae</taxon>
        <taxon>Amanita</taxon>
    </lineage>
</organism>
<dbReference type="GO" id="GO:0005634">
    <property type="term" value="C:nucleus"/>
    <property type="evidence" value="ECO:0007669"/>
    <property type="project" value="UniProtKB-SubCell"/>
</dbReference>
<proteinExistence type="predicted"/>
<dbReference type="Pfam" id="PF00097">
    <property type="entry name" value="zf-C3HC4"/>
    <property type="match status" value="1"/>
</dbReference>
<dbReference type="Gene3D" id="3.30.40.10">
    <property type="entry name" value="Zinc/RING finger domain, C3HC4 (zinc finger)"/>
    <property type="match status" value="1"/>
</dbReference>
<feature type="domain" description="RING-type" evidence="11">
    <location>
        <begin position="87"/>
        <end position="127"/>
    </location>
</feature>
<evidence type="ECO:0000256" key="7">
    <source>
        <dbReference type="ARBA" id="ARBA00023242"/>
    </source>
</evidence>
<keyword evidence="5" id="KW-0833">Ubl conjugation pathway</keyword>
<evidence type="ECO:0000256" key="10">
    <source>
        <dbReference type="SAM" id="MobiDB-lite"/>
    </source>
</evidence>
<keyword evidence="8" id="KW-0131">Cell cycle</keyword>
<keyword evidence="6" id="KW-0862">Zinc</keyword>
<dbReference type="InterPro" id="IPR018957">
    <property type="entry name" value="Znf_C3HC4_RING-type"/>
</dbReference>
<name>A0A2A9P0J0_9AGAR</name>
<dbReference type="STRING" id="703135.A0A2A9P0J0"/>
<evidence type="ECO:0000256" key="3">
    <source>
        <dbReference type="ARBA" id="ARBA00022723"/>
    </source>
</evidence>
<dbReference type="Proteomes" id="UP000242287">
    <property type="component" value="Unassembled WGS sequence"/>
</dbReference>
<evidence type="ECO:0000256" key="4">
    <source>
        <dbReference type="ARBA" id="ARBA00022771"/>
    </source>
</evidence>
<dbReference type="InterPro" id="IPR013083">
    <property type="entry name" value="Znf_RING/FYVE/PHD"/>
</dbReference>
<evidence type="ECO:0000256" key="1">
    <source>
        <dbReference type="ARBA" id="ARBA00004123"/>
    </source>
</evidence>
<dbReference type="InterPro" id="IPR052256">
    <property type="entry name" value="E3_ubiquitin-ligase_CHFR"/>
</dbReference>
<gene>
    <name evidence="12" type="ORF">AMATHDRAFT_53537</name>
</gene>
<evidence type="ECO:0000256" key="8">
    <source>
        <dbReference type="ARBA" id="ARBA00023306"/>
    </source>
</evidence>
<feature type="compositionally biased region" description="Polar residues" evidence="10">
    <location>
        <begin position="461"/>
        <end position="473"/>
    </location>
</feature>
<comment type="subcellular location">
    <subcellularLocation>
        <location evidence="1">Nucleus</location>
    </subcellularLocation>
</comment>
<evidence type="ECO:0000313" key="12">
    <source>
        <dbReference type="EMBL" id="PFH53892.1"/>
    </source>
</evidence>
<protein>
    <recommendedName>
        <fullName evidence="11">RING-type domain-containing protein</fullName>
    </recommendedName>
</protein>
<keyword evidence="3" id="KW-0479">Metal-binding</keyword>
<dbReference type="Pfam" id="PF17979">
    <property type="entry name" value="zf-CRD"/>
    <property type="match status" value="1"/>
</dbReference>
<evidence type="ECO:0000259" key="11">
    <source>
        <dbReference type="PROSITE" id="PS50089"/>
    </source>
</evidence>
<feature type="region of interest" description="Disordered" evidence="10">
    <location>
        <begin position="1"/>
        <end position="57"/>
    </location>
</feature>
<dbReference type="PROSITE" id="PS50089">
    <property type="entry name" value="ZF_RING_2"/>
    <property type="match status" value="1"/>
</dbReference>
<feature type="compositionally biased region" description="Polar residues" evidence="10">
    <location>
        <begin position="19"/>
        <end position="32"/>
    </location>
</feature>
<evidence type="ECO:0000313" key="13">
    <source>
        <dbReference type="Proteomes" id="UP000242287"/>
    </source>
</evidence>
<sequence length="503" mass="55585">MTQEEPFPIPISHSESLRDSISSHSRPLSTTNLKRHVSPSCDSELPSEGSRKRFKEDITDETSITSSINCTSVKSSLIEELATELQCGCCSELAYRPVLVIPCQHFFCGSCCYLWIRNSGTNCPACRQASDAVVPFRPLQAMIDTLLRAAPSKARTERERQQADEVYTGQPLRLPRPKEASPEPNINQNNDYARPCPYCLDNPSGYRCPQPIPDPTTDPDHAWHLDDGVPPGHAHCGNCENLLALRAPTTTKCDLCQVSFCGVGVPGRCVAAPLLSQHPHGMSDISDLIQSPDIYECFDSNTVEVEIMFDYLTSQRLTPRHIYREVVTYILSQPRGFQPLIELDLFNDVHGVAAGIDPNPQAPRNKICRICSSEVLLYGLKDWWVRERQKGFLEESILSRKDCPDGNSCTRQKILAHAREFNHILPTSLMGSQGGPSPEPVLNQAALNPVANPRLFDGPSSRASLQGPTSLYQPSPDEVLGETSGSSSVATGPMAMPFIIDWW</sequence>
<evidence type="ECO:0000256" key="6">
    <source>
        <dbReference type="ARBA" id="ARBA00022833"/>
    </source>
</evidence>
<keyword evidence="7" id="KW-0539">Nucleus</keyword>
<feature type="compositionally biased region" description="Basic and acidic residues" evidence="10">
    <location>
        <begin position="154"/>
        <end position="163"/>
    </location>
</feature>
<feature type="region of interest" description="Disordered" evidence="10">
    <location>
        <begin position="457"/>
        <end position="488"/>
    </location>
</feature>
<evidence type="ECO:0000256" key="5">
    <source>
        <dbReference type="ARBA" id="ARBA00022786"/>
    </source>
</evidence>
<dbReference type="SUPFAM" id="SSF57850">
    <property type="entry name" value="RING/U-box"/>
    <property type="match status" value="1"/>
</dbReference>
<dbReference type="OrthoDB" id="1305878at2759"/>
<dbReference type="GO" id="GO:0008270">
    <property type="term" value="F:zinc ion binding"/>
    <property type="evidence" value="ECO:0007669"/>
    <property type="project" value="UniProtKB-KW"/>
</dbReference>
<keyword evidence="2" id="KW-0808">Transferase</keyword>
<dbReference type="EMBL" id="KZ301971">
    <property type="protein sequence ID" value="PFH53892.1"/>
    <property type="molecule type" value="Genomic_DNA"/>
</dbReference>
<dbReference type="InterPro" id="IPR001841">
    <property type="entry name" value="Znf_RING"/>
</dbReference>
<evidence type="ECO:0000256" key="2">
    <source>
        <dbReference type="ARBA" id="ARBA00022679"/>
    </source>
</evidence>
<keyword evidence="4 9" id="KW-0863">Zinc-finger</keyword>
<dbReference type="InterPro" id="IPR040909">
    <property type="entry name" value="CHFR_Znf-CRD"/>
</dbReference>
<evidence type="ECO:0000256" key="9">
    <source>
        <dbReference type="PROSITE-ProRule" id="PRU00175"/>
    </source>
</evidence>
<dbReference type="GO" id="GO:0006511">
    <property type="term" value="P:ubiquitin-dependent protein catabolic process"/>
    <property type="evidence" value="ECO:0007669"/>
    <property type="project" value="TreeGrafter"/>
</dbReference>
<dbReference type="AlphaFoldDB" id="A0A2A9P0J0"/>
<dbReference type="PANTHER" id="PTHR16079:SF4">
    <property type="entry name" value="E3 UBIQUITIN-PROTEIN LIGASE CHFR"/>
    <property type="match status" value="1"/>
</dbReference>
<keyword evidence="13" id="KW-1185">Reference proteome</keyword>
<dbReference type="PANTHER" id="PTHR16079">
    <property type="entry name" value="UBIQUITIN LIGASE PROTEIN CHFR"/>
    <property type="match status" value="1"/>
</dbReference>
<feature type="region of interest" description="Disordered" evidence="10">
    <location>
        <begin position="151"/>
        <end position="187"/>
    </location>
</feature>
<dbReference type="GO" id="GO:0016567">
    <property type="term" value="P:protein ubiquitination"/>
    <property type="evidence" value="ECO:0007669"/>
    <property type="project" value="TreeGrafter"/>
</dbReference>